<accession>A0A9P4TCJ5</accession>
<dbReference type="GO" id="GO:0005737">
    <property type="term" value="C:cytoplasm"/>
    <property type="evidence" value="ECO:0007669"/>
    <property type="project" value="TreeGrafter"/>
</dbReference>
<gene>
    <name evidence="3" type="ORF">E8E13_009058</name>
</gene>
<comment type="caution">
    <text evidence="3">The sequence shown here is derived from an EMBL/GenBank/DDBJ whole genome shotgun (WGS) entry which is preliminary data.</text>
</comment>
<evidence type="ECO:0000313" key="3">
    <source>
        <dbReference type="EMBL" id="KAF2999930.1"/>
    </source>
</evidence>
<dbReference type="InterPro" id="IPR001763">
    <property type="entry name" value="Rhodanese-like_dom"/>
</dbReference>
<name>A0A9P4TCJ5_CURKU</name>
<feature type="region of interest" description="Disordered" evidence="1">
    <location>
        <begin position="20"/>
        <end position="44"/>
    </location>
</feature>
<dbReference type="GO" id="GO:0004725">
    <property type="term" value="F:protein tyrosine phosphatase activity"/>
    <property type="evidence" value="ECO:0007669"/>
    <property type="project" value="TreeGrafter"/>
</dbReference>
<dbReference type="Gene3D" id="3.40.250.10">
    <property type="entry name" value="Rhodanese-like domain"/>
    <property type="match status" value="1"/>
</dbReference>
<reference evidence="3" key="1">
    <citation type="submission" date="2019-04" db="EMBL/GenBank/DDBJ databases">
        <title>Sequencing of skin fungus with MAO and IRED activity.</title>
        <authorList>
            <person name="Marsaioli A.J."/>
            <person name="Bonatto J.M.C."/>
            <person name="Reis Junior O."/>
        </authorList>
    </citation>
    <scope>NUCLEOTIDE SEQUENCE</scope>
    <source>
        <strain evidence="3">30M1</strain>
    </source>
</reference>
<feature type="domain" description="Rhodanese" evidence="2">
    <location>
        <begin position="39"/>
        <end position="164"/>
    </location>
</feature>
<organism evidence="3 4">
    <name type="scientific">Curvularia kusanoi</name>
    <name type="common">Cochliobolus kusanoi</name>
    <dbReference type="NCBI Taxonomy" id="90978"/>
    <lineage>
        <taxon>Eukaryota</taxon>
        <taxon>Fungi</taxon>
        <taxon>Dikarya</taxon>
        <taxon>Ascomycota</taxon>
        <taxon>Pezizomycotina</taxon>
        <taxon>Dothideomycetes</taxon>
        <taxon>Pleosporomycetidae</taxon>
        <taxon>Pleosporales</taxon>
        <taxon>Pleosporineae</taxon>
        <taxon>Pleosporaceae</taxon>
        <taxon>Curvularia</taxon>
    </lineage>
</organism>
<feature type="compositionally biased region" description="Low complexity" evidence="1">
    <location>
        <begin position="22"/>
        <end position="33"/>
    </location>
</feature>
<proteinExistence type="predicted"/>
<evidence type="ECO:0000259" key="2">
    <source>
        <dbReference type="PROSITE" id="PS50206"/>
    </source>
</evidence>
<protein>
    <recommendedName>
        <fullName evidence="2">Rhodanese domain-containing protein</fullName>
    </recommendedName>
</protein>
<dbReference type="EMBL" id="SWKU01000016">
    <property type="protein sequence ID" value="KAF2999930.1"/>
    <property type="molecule type" value="Genomic_DNA"/>
</dbReference>
<dbReference type="AlphaFoldDB" id="A0A9P4TCJ5"/>
<dbReference type="SMART" id="SM00450">
    <property type="entry name" value="RHOD"/>
    <property type="match status" value="1"/>
</dbReference>
<dbReference type="GO" id="GO:0005634">
    <property type="term" value="C:nucleus"/>
    <property type="evidence" value="ECO:0007669"/>
    <property type="project" value="TreeGrafter"/>
</dbReference>
<dbReference type="PROSITE" id="PS50206">
    <property type="entry name" value="RHODANESE_3"/>
    <property type="match status" value="1"/>
</dbReference>
<sequence length="178" mass="19471">MSSITLADLEYISRETLAQKFSSSSNPSSSNNNGAETTLPSDTAVVDVRDSDHIGGHIRGSTWVPSSTLDFKTPELVRELKGKKVVVFHCALSQQRGPSAALRYLREKERLEGAAGVVSKGEVKEEGVGKGEVGEKIADGEKQRVYVLKGGFTEWQEKYGEDAKLTEGYQKDIWEFGS</sequence>
<dbReference type="PANTHER" id="PTHR10828">
    <property type="entry name" value="M-PHASE INDUCER PHOSPHATASE DUAL SPECIFICITY PHOSPHATASE CDC25"/>
    <property type="match status" value="1"/>
</dbReference>
<dbReference type="SUPFAM" id="SSF52821">
    <property type="entry name" value="Rhodanese/Cell cycle control phosphatase"/>
    <property type="match status" value="1"/>
</dbReference>
<dbReference type="Proteomes" id="UP000801428">
    <property type="component" value="Unassembled WGS sequence"/>
</dbReference>
<dbReference type="Pfam" id="PF00581">
    <property type="entry name" value="Rhodanese"/>
    <property type="match status" value="1"/>
</dbReference>
<dbReference type="InterPro" id="IPR036873">
    <property type="entry name" value="Rhodanese-like_dom_sf"/>
</dbReference>
<evidence type="ECO:0000256" key="1">
    <source>
        <dbReference type="SAM" id="MobiDB-lite"/>
    </source>
</evidence>
<dbReference type="PANTHER" id="PTHR10828:SF38">
    <property type="entry name" value="ARSENICAL-RESISTANCE PROTEIN 2-RELATED"/>
    <property type="match status" value="1"/>
</dbReference>
<keyword evidence="4" id="KW-1185">Reference proteome</keyword>
<evidence type="ECO:0000313" key="4">
    <source>
        <dbReference type="Proteomes" id="UP000801428"/>
    </source>
</evidence>
<dbReference type="OrthoDB" id="102559at2759"/>
<dbReference type="FunFam" id="3.40.250.10:FF:000050">
    <property type="entry name" value="Dual specificity phosphatase, putative"/>
    <property type="match status" value="1"/>
</dbReference>